<evidence type="ECO:0000256" key="11">
    <source>
        <dbReference type="ARBA" id="ARBA00023065"/>
    </source>
</evidence>
<feature type="transmembrane region" description="Helical" evidence="14">
    <location>
        <begin position="103"/>
        <end position="125"/>
    </location>
</feature>
<dbReference type="Gene3D" id="1.20.1530.20">
    <property type="match status" value="1"/>
</dbReference>
<protein>
    <submittedName>
        <fullName evidence="16">Monovalent cation:proton antiporter-2 (CPA2) family protein</fullName>
    </submittedName>
</protein>
<dbReference type="InterPro" id="IPR038770">
    <property type="entry name" value="Na+/solute_symporter_sf"/>
</dbReference>
<dbReference type="GO" id="GO:0006813">
    <property type="term" value="P:potassium ion transport"/>
    <property type="evidence" value="ECO:0007669"/>
    <property type="project" value="UniProtKB-KW"/>
</dbReference>
<dbReference type="SUPFAM" id="SSF51735">
    <property type="entry name" value="NAD(P)-binding Rossmann-fold domains"/>
    <property type="match status" value="1"/>
</dbReference>
<evidence type="ECO:0000256" key="7">
    <source>
        <dbReference type="ARBA" id="ARBA00022538"/>
    </source>
</evidence>
<dbReference type="InterPro" id="IPR004771">
    <property type="entry name" value="K/H_exchanger"/>
</dbReference>
<feature type="transmembrane region" description="Helical" evidence="14">
    <location>
        <begin position="317"/>
        <end position="335"/>
    </location>
</feature>
<keyword evidence="7" id="KW-0633">Potassium transport</keyword>
<feature type="transmembrane region" description="Helical" evidence="14">
    <location>
        <begin position="72"/>
        <end position="91"/>
    </location>
</feature>
<feature type="transmembrane region" description="Helical" evidence="14">
    <location>
        <begin position="347"/>
        <end position="367"/>
    </location>
</feature>
<accession>A0AAQ3LBE5</accession>
<name>A0AAQ3LBE5_9BACT</name>
<evidence type="ECO:0000256" key="6">
    <source>
        <dbReference type="ARBA" id="ARBA00022519"/>
    </source>
</evidence>
<dbReference type="PANTHER" id="PTHR46157:SF4">
    <property type="entry name" value="K(+) EFFLUX ANTIPORTER 3, CHLOROPLASTIC"/>
    <property type="match status" value="1"/>
</dbReference>
<feature type="domain" description="RCK N-terminal" evidence="15">
    <location>
        <begin position="422"/>
        <end position="554"/>
    </location>
</feature>
<keyword evidence="11" id="KW-0406">Ion transport</keyword>
<dbReference type="GO" id="GO:1902600">
    <property type="term" value="P:proton transmembrane transport"/>
    <property type="evidence" value="ECO:0007669"/>
    <property type="project" value="InterPro"/>
</dbReference>
<dbReference type="InterPro" id="IPR036291">
    <property type="entry name" value="NAD(P)-bd_dom_sf"/>
</dbReference>
<keyword evidence="5" id="KW-1003">Cell membrane</keyword>
<organism evidence="16 17">
    <name type="scientific">Rubellicoccus peritrichatus</name>
    <dbReference type="NCBI Taxonomy" id="3080537"/>
    <lineage>
        <taxon>Bacteria</taxon>
        <taxon>Pseudomonadati</taxon>
        <taxon>Verrucomicrobiota</taxon>
        <taxon>Opitutia</taxon>
        <taxon>Puniceicoccales</taxon>
        <taxon>Cerasicoccaceae</taxon>
        <taxon>Rubellicoccus</taxon>
    </lineage>
</organism>
<keyword evidence="17" id="KW-1185">Reference proteome</keyword>
<comment type="subcellular location">
    <subcellularLocation>
        <location evidence="1">Cell inner membrane</location>
        <topology evidence="1">Multi-pass membrane protein</topology>
    </subcellularLocation>
</comment>
<dbReference type="KEGG" id="puo:RZN69_19400"/>
<feature type="transmembrane region" description="Helical" evidence="14">
    <location>
        <begin position="20"/>
        <end position="40"/>
    </location>
</feature>
<feature type="region of interest" description="Disordered" evidence="13">
    <location>
        <begin position="613"/>
        <end position="637"/>
    </location>
</feature>
<feature type="transmembrane region" description="Helical" evidence="14">
    <location>
        <begin position="131"/>
        <end position="152"/>
    </location>
</feature>
<feature type="transmembrane region" description="Helical" evidence="14">
    <location>
        <begin position="164"/>
        <end position="186"/>
    </location>
</feature>
<keyword evidence="3" id="KW-0813">Transport</keyword>
<dbReference type="Pfam" id="PF02254">
    <property type="entry name" value="TrkA_N"/>
    <property type="match status" value="1"/>
</dbReference>
<dbReference type="InterPro" id="IPR006153">
    <property type="entry name" value="Cation/H_exchanger_TM"/>
</dbReference>
<evidence type="ECO:0000259" key="15">
    <source>
        <dbReference type="PROSITE" id="PS51201"/>
    </source>
</evidence>
<dbReference type="RefSeq" id="WP_317832996.1">
    <property type="nucleotide sequence ID" value="NZ_CP136920.1"/>
</dbReference>
<evidence type="ECO:0000256" key="2">
    <source>
        <dbReference type="ARBA" id="ARBA00005551"/>
    </source>
</evidence>
<evidence type="ECO:0000256" key="8">
    <source>
        <dbReference type="ARBA" id="ARBA00022692"/>
    </source>
</evidence>
<keyword evidence="8 14" id="KW-0812">Transmembrane</keyword>
<dbReference type="Proteomes" id="UP001304300">
    <property type="component" value="Chromosome"/>
</dbReference>
<dbReference type="NCBIfam" id="TIGR00932">
    <property type="entry name" value="2a37"/>
    <property type="match status" value="1"/>
</dbReference>
<evidence type="ECO:0000256" key="10">
    <source>
        <dbReference type="ARBA" id="ARBA00022989"/>
    </source>
</evidence>
<keyword evidence="9" id="KW-0630">Potassium</keyword>
<feature type="transmembrane region" description="Helical" evidence="14">
    <location>
        <begin position="236"/>
        <end position="254"/>
    </location>
</feature>
<comment type="similarity">
    <text evidence="2">Belongs to the monovalent cation:proton antiporter 2 (CPA2) transporter (TC 2.A.37) family.</text>
</comment>
<sequence length="637" mass="69479">MLDLTSVLPLAIANADPDDGFLLHATVYLAAAVLAVPFAKRLGLGSVLGYIIAGVVIGPYVLGLVGAEGQSVMHAAEFGVVMMLFVVGLELRPAMLWRLRGPILGLGGAQVICTVLIIAGITMALGMSWQGGLAIGMCLSLSSTAIVLQSLNEKGLTRSRGGQASFSVLLFQDIAVIPMLAIMPFLAMVPEDDAAKALHTPHWQKAVLIIGVVAGIVLAGRYLTRPIFRYIAATQIREMFTAIALLLVIGVALLTQSVGLSPALGTFLAGVVLAESEFRHELEGNIEPFKGLLLGVFFIAVGATIDFPFLLKHPLGIAGIVIGLVVIKFVILFILGKVFHIGRDQNWLFSFALAQGGEFAFVLFSFAGTVDVLPIEVTTPLTLAVALSMMMTPLLLIIHERIVAPLMQNADAERHADDIDEENPIIIAGFGSFGNIIGRFLQANNIGTTVLDTDPEHIETLRKIGLKVYYGDASRIDLLHAAGADKARMLIVAVDEKEKANQIVSVAKKHFPNLIVYARALDYEHGANLFEYRADKWRHQNVGSALELGVDVLSYLGWSPFRAWRASRRFSRHEDETFKKLLKFREDDKAFFDKARQSREEIEKIFMADAEFKENPDHAWDNTSLKEEVSSQQEEQA</sequence>
<proteinExistence type="inferred from homology"/>
<evidence type="ECO:0000256" key="5">
    <source>
        <dbReference type="ARBA" id="ARBA00022475"/>
    </source>
</evidence>
<keyword evidence="12 14" id="KW-0472">Membrane</keyword>
<dbReference type="Pfam" id="PF00999">
    <property type="entry name" value="Na_H_Exchanger"/>
    <property type="match status" value="1"/>
</dbReference>
<dbReference type="AlphaFoldDB" id="A0AAQ3LBE5"/>
<feature type="compositionally biased region" description="Basic and acidic residues" evidence="13">
    <location>
        <begin position="613"/>
        <end position="629"/>
    </location>
</feature>
<evidence type="ECO:0000256" key="14">
    <source>
        <dbReference type="SAM" id="Phobius"/>
    </source>
</evidence>
<dbReference type="FunFam" id="3.40.50.720:FF:000036">
    <property type="entry name" value="Glutathione-regulated potassium-efflux system protein KefB"/>
    <property type="match status" value="1"/>
</dbReference>
<dbReference type="InterPro" id="IPR003148">
    <property type="entry name" value="RCK_N"/>
</dbReference>
<evidence type="ECO:0000256" key="4">
    <source>
        <dbReference type="ARBA" id="ARBA00022449"/>
    </source>
</evidence>
<keyword evidence="10 14" id="KW-1133">Transmembrane helix</keyword>
<dbReference type="PANTHER" id="PTHR46157">
    <property type="entry name" value="K(+) EFFLUX ANTIPORTER 3, CHLOROPLASTIC"/>
    <property type="match status" value="1"/>
</dbReference>
<evidence type="ECO:0000313" key="17">
    <source>
        <dbReference type="Proteomes" id="UP001304300"/>
    </source>
</evidence>
<dbReference type="Gene3D" id="3.40.50.720">
    <property type="entry name" value="NAD(P)-binding Rossmann-like Domain"/>
    <property type="match status" value="1"/>
</dbReference>
<evidence type="ECO:0000313" key="16">
    <source>
        <dbReference type="EMBL" id="WOO40795.1"/>
    </source>
</evidence>
<dbReference type="EMBL" id="CP136920">
    <property type="protein sequence ID" value="WOO40795.1"/>
    <property type="molecule type" value="Genomic_DNA"/>
</dbReference>
<dbReference type="PROSITE" id="PS51201">
    <property type="entry name" value="RCK_N"/>
    <property type="match status" value="1"/>
</dbReference>
<dbReference type="GO" id="GO:0005886">
    <property type="term" value="C:plasma membrane"/>
    <property type="evidence" value="ECO:0007669"/>
    <property type="project" value="UniProtKB-SubCell"/>
</dbReference>
<evidence type="ECO:0000256" key="9">
    <source>
        <dbReference type="ARBA" id="ARBA00022958"/>
    </source>
</evidence>
<evidence type="ECO:0000256" key="13">
    <source>
        <dbReference type="SAM" id="MobiDB-lite"/>
    </source>
</evidence>
<feature type="transmembrane region" description="Helical" evidence="14">
    <location>
        <begin position="206"/>
        <end position="224"/>
    </location>
</feature>
<dbReference type="FunFam" id="1.20.1530.20:FF:000001">
    <property type="entry name" value="Glutathione-regulated potassium-efflux system protein KefB"/>
    <property type="match status" value="1"/>
</dbReference>
<evidence type="ECO:0000256" key="1">
    <source>
        <dbReference type="ARBA" id="ARBA00004429"/>
    </source>
</evidence>
<keyword evidence="4" id="KW-0050">Antiport</keyword>
<dbReference type="GO" id="GO:0015297">
    <property type="term" value="F:antiporter activity"/>
    <property type="evidence" value="ECO:0007669"/>
    <property type="project" value="UniProtKB-KW"/>
</dbReference>
<gene>
    <name evidence="16" type="ORF">RZN69_19400</name>
</gene>
<feature type="transmembrane region" description="Helical" evidence="14">
    <location>
        <begin position="379"/>
        <end position="398"/>
    </location>
</feature>
<keyword evidence="6" id="KW-0997">Cell inner membrane</keyword>
<evidence type="ECO:0000256" key="12">
    <source>
        <dbReference type="ARBA" id="ARBA00023136"/>
    </source>
</evidence>
<dbReference type="GO" id="GO:0008324">
    <property type="term" value="F:monoatomic cation transmembrane transporter activity"/>
    <property type="evidence" value="ECO:0007669"/>
    <property type="project" value="InterPro"/>
</dbReference>
<feature type="transmembrane region" description="Helical" evidence="14">
    <location>
        <begin position="47"/>
        <end position="66"/>
    </location>
</feature>
<evidence type="ECO:0000256" key="3">
    <source>
        <dbReference type="ARBA" id="ARBA00022448"/>
    </source>
</evidence>
<reference evidence="16 17" key="1">
    <citation type="submission" date="2023-10" db="EMBL/GenBank/DDBJ databases">
        <title>Rubellicoccus peritrichatus gen. nov., sp. nov., isolated from an algae of coral reef tank.</title>
        <authorList>
            <person name="Luo J."/>
        </authorList>
    </citation>
    <scope>NUCLEOTIDE SEQUENCE [LARGE SCALE GENOMIC DNA]</scope>
    <source>
        <strain evidence="16 17">CR14</strain>
    </source>
</reference>